<proteinExistence type="predicted"/>
<dbReference type="InterPro" id="IPR006141">
    <property type="entry name" value="Intein_N"/>
</dbReference>
<evidence type="ECO:0000313" key="2">
    <source>
        <dbReference type="Proteomes" id="UP000220828"/>
    </source>
</evidence>
<dbReference type="Proteomes" id="UP000220828">
    <property type="component" value="Unassembled WGS sequence"/>
</dbReference>
<accession>A0A2H3K8E5</accession>
<evidence type="ECO:0008006" key="3">
    <source>
        <dbReference type="Google" id="ProtNLM"/>
    </source>
</evidence>
<comment type="caution">
    <text evidence="1">The sequence shown here is derived from an EMBL/GenBank/DDBJ whole genome shotgun (WGS) entry which is preliminary data.</text>
</comment>
<dbReference type="Gene3D" id="2.170.16.10">
    <property type="entry name" value="Hedgehog/Intein (Hint) domain"/>
    <property type="match status" value="1"/>
</dbReference>
<reference evidence="1 2" key="1">
    <citation type="submission" date="2017-09" db="EMBL/GenBank/DDBJ databases">
        <title>Whole genomes of Flavobacteriaceae.</title>
        <authorList>
            <person name="Stine C."/>
            <person name="Li C."/>
            <person name="Tadesse D."/>
        </authorList>
    </citation>
    <scope>NUCLEOTIDE SEQUENCE [LARGE SCALE GENOMIC DNA]</scope>
    <source>
        <strain evidence="1 2">ATCC 35036</strain>
    </source>
</reference>
<dbReference type="EMBL" id="PCMW01000128">
    <property type="protein sequence ID" value="PDS21946.1"/>
    <property type="molecule type" value="Genomic_DNA"/>
</dbReference>
<gene>
    <name evidence="1" type="ORF">B0A77_14685</name>
</gene>
<dbReference type="AlphaFoldDB" id="A0A2H3K8E5"/>
<dbReference type="InterPro" id="IPR036844">
    <property type="entry name" value="Hint_dom_sf"/>
</dbReference>
<dbReference type="GO" id="GO:0016539">
    <property type="term" value="P:intein-mediated protein splicing"/>
    <property type="evidence" value="ECO:0007669"/>
    <property type="project" value="InterPro"/>
</dbReference>
<evidence type="ECO:0000313" key="1">
    <source>
        <dbReference type="EMBL" id="PDS21946.1"/>
    </source>
</evidence>
<name>A0A2H3K8E5_9FLAO</name>
<dbReference type="SUPFAM" id="SSF51294">
    <property type="entry name" value="Hedgehog/intein (Hint) domain"/>
    <property type="match status" value="1"/>
</dbReference>
<dbReference type="PROSITE" id="PS50817">
    <property type="entry name" value="INTEIN_N_TER"/>
    <property type="match status" value="1"/>
</dbReference>
<organism evidence="1 2">
    <name type="scientific">Flavobacterium branchiophilum</name>
    <dbReference type="NCBI Taxonomy" id="55197"/>
    <lineage>
        <taxon>Bacteria</taxon>
        <taxon>Pseudomonadati</taxon>
        <taxon>Bacteroidota</taxon>
        <taxon>Flavobacteriia</taxon>
        <taxon>Flavobacteriales</taxon>
        <taxon>Flavobacteriaceae</taxon>
        <taxon>Flavobacterium</taxon>
    </lineage>
</organism>
<sequence length="72" mass="7924">MAGEVLEVTPEHPFLVNGEWLTADKLTTNDSLTLHDGTTTPIEKIETKTLATPKKVYNFAVQGVQLLLCGRK</sequence>
<dbReference type="OrthoDB" id="603864at2"/>
<protein>
    <recommendedName>
        <fullName evidence="3">Hint domain-containing protein</fullName>
    </recommendedName>
</protein>
<dbReference type="Pfam" id="PF07591">
    <property type="entry name" value="PT-HINT"/>
    <property type="match status" value="1"/>
</dbReference>